<evidence type="ECO:0000313" key="2">
    <source>
        <dbReference type="EMBL" id="SIS76315.1"/>
    </source>
</evidence>
<reference evidence="3" key="1">
    <citation type="submission" date="2017-01" db="EMBL/GenBank/DDBJ databases">
        <authorList>
            <person name="Varghese N."/>
            <person name="Submissions S."/>
        </authorList>
    </citation>
    <scope>NUCLEOTIDE SEQUENCE [LARGE SCALE GENOMIC DNA]</scope>
    <source>
        <strain evidence="3">DSM 18714</strain>
    </source>
</reference>
<evidence type="ECO:0000313" key="3">
    <source>
        <dbReference type="Proteomes" id="UP000186098"/>
    </source>
</evidence>
<gene>
    <name evidence="2" type="ORF">SAMN05421795_10414</name>
</gene>
<proteinExistence type="predicted"/>
<dbReference type="PROSITE" id="PS50024">
    <property type="entry name" value="SEA"/>
    <property type="match status" value="1"/>
</dbReference>
<dbReference type="EMBL" id="FTOM01000004">
    <property type="protein sequence ID" value="SIS76315.1"/>
    <property type="molecule type" value="Genomic_DNA"/>
</dbReference>
<organism evidence="2 3">
    <name type="scientific">Phaeovulum vinaykumarii</name>
    <dbReference type="NCBI Taxonomy" id="407234"/>
    <lineage>
        <taxon>Bacteria</taxon>
        <taxon>Pseudomonadati</taxon>
        <taxon>Pseudomonadota</taxon>
        <taxon>Alphaproteobacteria</taxon>
        <taxon>Rhodobacterales</taxon>
        <taxon>Paracoccaceae</taxon>
        <taxon>Phaeovulum</taxon>
    </lineage>
</organism>
<dbReference type="InterPro" id="IPR000082">
    <property type="entry name" value="SEA_dom"/>
</dbReference>
<protein>
    <recommendedName>
        <fullName evidence="1">SEA domain-containing protein</fullName>
    </recommendedName>
</protein>
<accession>A0A1N7LR43</accession>
<dbReference type="Proteomes" id="UP000186098">
    <property type="component" value="Unassembled WGS sequence"/>
</dbReference>
<sequence length="106" mass="12166">MGKALRSLAELRVRPSNDWEAGDIRVQFFLIFEPKEKRILEPAEIKEQFESVLKGLPWQGGFLPDDPLVRIGDYDDFLARDYVESFPLDVNALSFAAAYSQEQTQD</sequence>
<feature type="domain" description="SEA" evidence="1">
    <location>
        <begin position="1"/>
        <end position="76"/>
    </location>
</feature>
<name>A0A1N7LR43_9RHOB</name>
<keyword evidence="3" id="KW-1185">Reference proteome</keyword>
<dbReference type="AlphaFoldDB" id="A0A1N7LR43"/>
<evidence type="ECO:0000259" key="1">
    <source>
        <dbReference type="PROSITE" id="PS50024"/>
    </source>
</evidence>